<dbReference type="InterPro" id="IPR024606">
    <property type="entry name" value="KIAA1549"/>
</dbReference>
<feature type="compositionally biased region" description="Low complexity" evidence="1">
    <location>
        <begin position="329"/>
        <end position="338"/>
    </location>
</feature>
<dbReference type="AlphaFoldDB" id="A0A8J1XWE3"/>
<feature type="compositionally biased region" description="Basic and acidic residues" evidence="1">
    <location>
        <begin position="316"/>
        <end position="328"/>
    </location>
</feature>
<dbReference type="Pfam" id="PF12877">
    <property type="entry name" value="KIAA1549"/>
    <property type="match status" value="1"/>
</dbReference>
<feature type="compositionally biased region" description="Basic and acidic residues" evidence="1">
    <location>
        <begin position="653"/>
        <end position="668"/>
    </location>
</feature>
<feature type="compositionally biased region" description="Polar residues" evidence="1">
    <location>
        <begin position="355"/>
        <end position="373"/>
    </location>
</feature>
<organism evidence="3 4">
    <name type="scientific">Owenia fusiformis</name>
    <name type="common">Polychaete worm</name>
    <dbReference type="NCBI Taxonomy" id="6347"/>
    <lineage>
        <taxon>Eukaryota</taxon>
        <taxon>Metazoa</taxon>
        <taxon>Spiralia</taxon>
        <taxon>Lophotrochozoa</taxon>
        <taxon>Annelida</taxon>
        <taxon>Polychaeta</taxon>
        <taxon>Sedentaria</taxon>
        <taxon>Canalipalpata</taxon>
        <taxon>Sabellida</taxon>
        <taxon>Oweniida</taxon>
        <taxon>Oweniidae</taxon>
        <taxon>Owenia</taxon>
    </lineage>
</organism>
<reference evidence="3" key="1">
    <citation type="submission" date="2022-03" db="EMBL/GenBank/DDBJ databases">
        <authorList>
            <person name="Martin C."/>
        </authorList>
    </citation>
    <scope>NUCLEOTIDE SEQUENCE</scope>
</reference>
<feature type="region of interest" description="Disordered" evidence="1">
    <location>
        <begin position="736"/>
        <end position="903"/>
    </location>
</feature>
<feature type="compositionally biased region" description="Polar residues" evidence="1">
    <location>
        <begin position="850"/>
        <end position="868"/>
    </location>
</feature>
<feature type="region of interest" description="Disordered" evidence="1">
    <location>
        <begin position="919"/>
        <end position="959"/>
    </location>
</feature>
<feature type="compositionally biased region" description="Acidic residues" evidence="1">
    <location>
        <begin position="566"/>
        <end position="575"/>
    </location>
</feature>
<feature type="compositionally biased region" description="Polar residues" evidence="1">
    <location>
        <begin position="278"/>
        <end position="298"/>
    </location>
</feature>
<name>A0A8J1XWE3_OWEFU</name>
<dbReference type="PANTHER" id="PTHR21590">
    <property type="entry name" value="SEA DOMAIN-CONTAINING PROTEIN"/>
    <property type="match status" value="1"/>
</dbReference>
<feature type="compositionally biased region" description="Polar residues" evidence="1">
    <location>
        <begin position="938"/>
        <end position="950"/>
    </location>
</feature>
<proteinExistence type="predicted"/>
<keyword evidence="4" id="KW-1185">Reference proteome</keyword>
<feature type="compositionally biased region" description="Basic residues" evidence="1">
    <location>
        <begin position="374"/>
        <end position="389"/>
    </location>
</feature>
<dbReference type="Proteomes" id="UP000749559">
    <property type="component" value="Unassembled WGS sequence"/>
</dbReference>
<feature type="non-terminal residue" evidence="3">
    <location>
        <position position="1013"/>
    </location>
</feature>
<evidence type="ECO:0000313" key="4">
    <source>
        <dbReference type="Proteomes" id="UP000749559"/>
    </source>
</evidence>
<dbReference type="OrthoDB" id="6161799at2759"/>
<feature type="transmembrane region" description="Helical" evidence="2">
    <location>
        <begin position="222"/>
        <end position="246"/>
    </location>
</feature>
<accession>A0A8J1XWE3</accession>
<keyword evidence="2" id="KW-0812">Transmembrane</keyword>
<gene>
    <name evidence="3" type="ORF">OFUS_LOCUS12558</name>
</gene>
<feature type="compositionally biased region" description="Basic and acidic residues" evidence="1">
    <location>
        <begin position="342"/>
        <end position="351"/>
    </location>
</feature>
<keyword evidence="2" id="KW-1133">Transmembrane helix</keyword>
<evidence type="ECO:0000313" key="3">
    <source>
        <dbReference type="EMBL" id="CAH1786720.1"/>
    </source>
</evidence>
<feature type="compositionally biased region" description="Basic and acidic residues" evidence="1">
    <location>
        <begin position="927"/>
        <end position="937"/>
    </location>
</feature>
<feature type="region of interest" description="Disordered" evidence="1">
    <location>
        <begin position="254"/>
        <end position="579"/>
    </location>
</feature>
<feature type="compositionally biased region" description="Basic residues" evidence="1">
    <location>
        <begin position="523"/>
        <end position="532"/>
    </location>
</feature>
<evidence type="ECO:0000256" key="2">
    <source>
        <dbReference type="SAM" id="Phobius"/>
    </source>
</evidence>
<keyword evidence="2" id="KW-0472">Membrane</keyword>
<feature type="compositionally biased region" description="Basic residues" evidence="1">
    <location>
        <begin position="636"/>
        <end position="645"/>
    </location>
</feature>
<protein>
    <submittedName>
        <fullName evidence="3">Uncharacterized protein</fullName>
    </submittedName>
</protein>
<dbReference type="PANTHER" id="PTHR21590:SF6">
    <property type="entry name" value="SEA DOMAIN-CONTAINING PROTEIN"/>
    <property type="match status" value="1"/>
</dbReference>
<feature type="compositionally biased region" description="Polar residues" evidence="1">
    <location>
        <begin position="737"/>
        <end position="749"/>
    </location>
</feature>
<evidence type="ECO:0000256" key="1">
    <source>
        <dbReference type="SAM" id="MobiDB-lite"/>
    </source>
</evidence>
<dbReference type="EMBL" id="CAIIXF020000006">
    <property type="protein sequence ID" value="CAH1786720.1"/>
    <property type="molecule type" value="Genomic_DNA"/>
</dbReference>
<feature type="compositionally biased region" description="Polar residues" evidence="1">
    <location>
        <begin position="767"/>
        <end position="841"/>
    </location>
</feature>
<feature type="region of interest" description="Disordered" evidence="1">
    <location>
        <begin position="602"/>
        <end position="694"/>
    </location>
</feature>
<feature type="compositionally biased region" description="Basic residues" evidence="1">
    <location>
        <begin position="481"/>
        <end position="492"/>
    </location>
</feature>
<feature type="compositionally biased region" description="Basic and acidic residues" evidence="1">
    <location>
        <begin position="877"/>
        <end position="887"/>
    </location>
</feature>
<feature type="compositionally biased region" description="Low complexity" evidence="1">
    <location>
        <begin position="613"/>
        <end position="622"/>
    </location>
</feature>
<sequence length="1013" mass="112130">KIPTTTQNVTTELPNATENVTVEIPTTIRNITEVLTTQNMTIENITEPITAGPVTTEPVTTAPAPTLTTNSTLSFAWVRTVLRIHRDDPEDGDVRTPEFFEKMELRLANAFVKAYDRSEAIKNGTYTPLLSQAEEENLAQRTKRAVKVSDVEVQLVNSTREGGNNVSLVYYHTKNNSIVPTDDAVAVLGLINEHEMILLMGHSVAVVVEPFFPPFPPIDQKLWIIGVVIGSLLVLIGIIWCVMFMYCKMCRPPKTPSSPRPQRLSNSGGDVKPLGSEKNGSQKATQKTALASEAQSFSAPGEKLQNVRGEIPTPVKQRDLKRSPDHGQSRVGRQGQGRVKPRAVERVRKDDDNDSGMTEESYGSQEQLYPSRTNSRRKLPNRPKKSTKKPRQDEEDDGSLTEYSSGDDENKAGMFDHVARMSYVNEKPKEPLHTSTHTIRLPPLVQQPLVGTSSRLGDSFKEQDELNSSLRQKADIEHYRNKQRQRSRKYKKPPATADKIKQRNAYNKAQRDIANILDDPSGKSKKKKKRAHRECGKRGSYDVTAATLSDPGGRYTSSKPAFEEIPSMEDDDVDSGTEHETLQDARFRMHQLLDDAFSMLSPSARHNRVGPHSTSSSPITTSKGPLGSSQMNRSSSARHRRRQRSAHTTPGTSDRESTSNGEKPDRLFSKTNPKLGWGTDQPKEDMGPKHTPLFITPMTKKKDEYGNIMWSPYTAADETSRISPTKEMAYLPGTMGSLKSTPISNQPQNHIPPDQRTPVGPPYKPQAFNQSCNSEPMNQSYQSGPLGQSNNSYSTGPLGQSYNSGPLGQSYNSGPLGQSYNPDTLGQSYKPETSQTYSPKTKSGDDYTSLRMTSQLISPYASGQQIPMTNLRVPSPPERDTGSDSRTHSVHMRPNPLLHQQNSYGFQPIKSDIAESSFNQPTKHGLAKSDDQSEGSKQRTSPIGALSNQSEQRKNVGGAIAEGRDEIDIAQSLKVGNSPQPLVSSIREELLRLSQKAGWSPRSTKIVNFNETT</sequence>
<comment type="caution">
    <text evidence="3">The sequence shown here is derived from an EMBL/GenBank/DDBJ whole genome shotgun (WGS) entry which is preliminary data.</text>
</comment>